<gene>
    <name evidence="3" type="ORF">LBV24_02400</name>
</gene>
<sequence>MKYLYSFFIALLLFTSCISVKADVYNTSEKTTSNELAEAGIRLVLQQQESAWNNQDLEGFMDGYWKSDELKFYGASGLTKGWDQTLANYKKRYPTKRETGTLNFVINDISRIEGNNYWVMGEYHLKREIGDANGIFIIIFKQINGEWKIIADMTC</sequence>
<dbReference type="SUPFAM" id="SSF54427">
    <property type="entry name" value="NTF2-like"/>
    <property type="match status" value="1"/>
</dbReference>
<dbReference type="InterPro" id="IPR032710">
    <property type="entry name" value="NTF2-like_dom_sf"/>
</dbReference>
<name>A0ABS7XWL8_9FLAO</name>
<reference evidence="4" key="1">
    <citation type="submission" date="2023-07" db="EMBL/GenBank/DDBJ databases">
        <authorList>
            <person name="Yue Y."/>
        </authorList>
    </citation>
    <scope>NUCLEOTIDE SEQUENCE [LARGE SCALE GENOMIC DNA]</scope>
    <source>
        <strain evidence="4">2Y89</strain>
    </source>
</reference>
<evidence type="ECO:0000313" key="3">
    <source>
        <dbReference type="EMBL" id="MCA0152049.1"/>
    </source>
</evidence>
<dbReference type="Proteomes" id="UP001198402">
    <property type="component" value="Unassembled WGS sequence"/>
</dbReference>
<feature type="chain" id="PRO_5046268906" evidence="1">
    <location>
        <begin position="23"/>
        <end position="155"/>
    </location>
</feature>
<dbReference type="Gene3D" id="3.10.450.50">
    <property type="match status" value="1"/>
</dbReference>
<dbReference type="InterPro" id="IPR027843">
    <property type="entry name" value="DUF4440"/>
</dbReference>
<protein>
    <submittedName>
        <fullName evidence="3">Nuclear transport factor 2 family protein</fullName>
    </submittedName>
</protein>
<dbReference type="EMBL" id="JAIUJS010000001">
    <property type="protein sequence ID" value="MCA0152049.1"/>
    <property type="molecule type" value="Genomic_DNA"/>
</dbReference>
<feature type="signal peptide" evidence="1">
    <location>
        <begin position="1"/>
        <end position="22"/>
    </location>
</feature>
<dbReference type="PROSITE" id="PS51257">
    <property type="entry name" value="PROKAR_LIPOPROTEIN"/>
    <property type="match status" value="1"/>
</dbReference>
<dbReference type="Pfam" id="PF14534">
    <property type="entry name" value="DUF4440"/>
    <property type="match status" value="1"/>
</dbReference>
<evidence type="ECO:0000259" key="2">
    <source>
        <dbReference type="Pfam" id="PF14534"/>
    </source>
</evidence>
<dbReference type="RefSeq" id="WP_224476989.1">
    <property type="nucleotide sequence ID" value="NZ_JAIUJS010000001.1"/>
</dbReference>
<evidence type="ECO:0000313" key="4">
    <source>
        <dbReference type="Proteomes" id="UP001198402"/>
    </source>
</evidence>
<proteinExistence type="predicted"/>
<organism evidence="3 4">
    <name type="scientific">Winogradskyella vincentii</name>
    <dbReference type="NCBI Taxonomy" id="2877122"/>
    <lineage>
        <taxon>Bacteria</taxon>
        <taxon>Pseudomonadati</taxon>
        <taxon>Bacteroidota</taxon>
        <taxon>Flavobacteriia</taxon>
        <taxon>Flavobacteriales</taxon>
        <taxon>Flavobacteriaceae</taxon>
        <taxon>Winogradskyella</taxon>
    </lineage>
</organism>
<comment type="caution">
    <text evidence="3">The sequence shown here is derived from an EMBL/GenBank/DDBJ whole genome shotgun (WGS) entry which is preliminary data.</text>
</comment>
<accession>A0ABS7XWL8</accession>
<feature type="domain" description="DUF4440" evidence="2">
    <location>
        <begin position="41"/>
        <end position="149"/>
    </location>
</feature>
<keyword evidence="1" id="KW-0732">Signal</keyword>
<evidence type="ECO:0000256" key="1">
    <source>
        <dbReference type="SAM" id="SignalP"/>
    </source>
</evidence>
<keyword evidence="4" id="KW-1185">Reference proteome</keyword>